<evidence type="ECO:0000256" key="5">
    <source>
        <dbReference type="ARBA" id="ARBA00023136"/>
    </source>
</evidence>
<dbReference type="STRING" id="86049.A0A1C1CKK0"/>
<feature type="transmembrane region" description="Helical" evidence="7">
    <location>
        <begin position="394"/>
        <end position="416"/>
    </location>
</feature>
<keyword evidence="10" id="KW-1185">Reference proteome</keyword>
<protein>
    <submittedName>
        <fullName evidence="9">Putative transporter mfc1</fullName>
    </submittedName>
</protein>
<feature type="transmembrane region" description="Helical" evidence="7">
    <location>
        <begin position="195"/>
        <end position="216"/>
    </location>
</feature>
<feature type="transmembrane region" description="Helical" evidence="7">
    <location>
        <begin position="351"/>
        <end position="374"/>
    </location>
</feature>
<feature type="domain" description="Major facilitator superfamily (MFS) profile" evidence="8">
    <location>
        <begin position="64"/>
        <end position="517"/>
    </location>
</feature>
<accession>A0A1C1CKK0</accession>
<evidence type="ECO:0000313" key="9">
    <source>
        <dbReference type="EMBL" id="OCT49009.1"/>
    </source>
</evidence>
<feature type="transmembrane region" description="Helical" evidence="7">
    <location>
        <begin position="488"/>
        <end position="511"/>
    </location>
</feature>
<feature type="region of interest" description="Disordered" evidence="6">
    <location>
        <begin position="261"/>
        <end position="290"/>
    </location>
</feature>
<dbReference type="Proteomes" id="UP000094526">
    <property type="component" value="Unassembled WGS sequence"/>
</dbReference>
<feature type="region of interest" description="Disordered" evidence="6">
    <location>
        <begin position="1"/>
        <end position="37"/>
    </location>
</feature>
<gene>
    <name evidence="9" type="ORF">CLCR_04758</name>
</gene>
<feature type="transmembrane region" description="Helical" evidence="7">
    <location>
        <begin position="422"/>
        <end position="444"/>
    </location>
</feature>
<keyword evidence="3 7" id="KW-0812">Transmembrane</keyword>
<dbReference type="Pfam" id="PF07690">
    <property type="entry name" value="MFS_1"/>
    <property type="match status" value="1"/>
</dbReference>
<dbReference type="PANTHER" id="PTHR23502">
    <property type="entry name" value="MAJOR FACILITATOR SUPERFAMILY"/>
    <property type="match status" value="1"/>
</dbReference>
<dbReference type="InterPro" id="IPR020846">
    <property type="entry name" value="MFS_dom"/>
</dbReference>
<name>A0A1C1CKK0_9EURO</name>
<feature type="compositionally biased region" description="Low complexity" evidence="6">
    <location>
        <begin position="20"/>
        <end position="31"/>
    </location>
</feature>
<feature type="compositionally biased region" description="Low complexity" evidence="6">
    <location>
        <begin position="268"/>
        <end position="282"/>
    </location>
</feature>
<dbReference type="PROSITE" id="PS50850">
    <property type="entry name" value="MFS"/>
    <property type="match status" value="1"/>
</dbReference>
<evidence type="ECO:0000256" key="2">
    <source>
        <dbReference type="ARBA" id="ARBA00008335"/>
    </source>
</evidence>
<dbReference type="OrthoDB" id="5403280at2759"/>
<comment type="subcellular location">
    <subcellularLocation>
        <location evidence="1">Cell membrane</location>
        <topology evidence="1">Multi-pass membrane protein</topology>
    </subcellularLocation>
</comment>
<keyword evidence="5 7" id="KW-0472">Membrane</keyword>
<dbReference type="EMBL" id="LGRB01000011">
    <property type="protein sequence ID" value="OCT49009.1"/>
    <property type="molecule type" value="Genomic_DNA"/>
</dbReference>
<dbReference type="VEuPathDB" id="FungiDB:CLCR_04758"/>
<dbReference type="GO" id="GO:0005886">
    <property type="term" value="C:plasma membrane"/>
    <property type="evidence" value="ECO:0007669"/>
    <property type="project" value="UniProtKB-SubCell"/>
</dbReference>
<evidence type="ECO:0000256" key="1">
    <source>
        <dbReference type="ARBA" id="ARBA00004651"/>
    </source>
</evidence>
<feature type="transmembrane region" description="Helical" evidence="7">
    <location>
        <begin position="451"/>
        <end position="476"/>
    </location>
</feature>
<comment type="similarity">
    <text evidence="2">Belongs to the major facilitator superfamily.</text>
</comment>
<dbReference type="GO" id="GO:0022857">
    <property type="term" value="F:transmembrane transporter activity"/>
    <property type="evidence" value="ECO:0007669"/>
    <property type="project" value="InterPro"/>
</dbReference>
<reference evidence="10" key="1">
    <citation type="submission" date="2015-07" db="EMBL/GenBank/DDBJ databases">
        <authorList>
            <person name="Teixeira M.M."/>
            <person name="Souza R.C."/>
            <person name="Almeida L.G."/>
            <person name="Vicente V.A."/>
            <person name="de Hoog S."/>
            <person name="Bocca A.L."/>
            <person name="de Almeida S.R."/>
            <person name="Vasconcelos A.T."/>
            <person name="Felipe M.S."/>
        </authorList>
    </citation>
    <scope>NUCLEOTIDE SEQUENCE [LARGE SCALE GENOMIC DNA]</scope>
    <source>
        <strain evidence="10">KSF</strain>
    </source>
</reference>
<dbReference type="InterPro" id="IPR011701">
    <property type="entry name" value="MFS"/>
</dbReference>
<dbReference type="AlphaFoldDB" id="A0A1C1CKK0"/>
<feature type="transmembrane region" description="Helical" evidence="7">
    <location>
        <begin position="62"/>
        <end position="84"/>
    </location>
</feature>
<dbReference type="PANTHER" id="PTHR23502:SF52">
    <property type="entry name" value="MULTIDRUG TRANSPORTER, PUTATIVE (AFU_ORTHOLOGUE AFUA_2G17730)-RELATED"/>
    <property type="match status" value="1"/>
</dbReference>
<dbReference type="InterPro" id="IPR036259">
    <property type="entry name" value="MFS_trans_sf"/>
</dbReference>
<keyword evidence="4 7" id="KW-1133">Transmembrane helix</keyword>
<feature type="transmembrane region" description="Helical" evidence="7">
    <location>
        <begin position="104"/>
        <end position="125"/>
    </location>
</feature>
<feature type="transmembrane region" description="Helical" evidence="7">
    <location>
        <begin position="162"/>
        <end position="183"/>
    </location>
</feature>
<proteinExistence type="inferred from homology"/>
<dbReference type="FunFam" id="1.20.1250.20:FF:000082">
    <property type="entry name" value="MFS multidrug transporter, putative"/>
    <property type="match status" value="1"/>
</dbReference>
<evidence type="ECO:0000313" key="10">
    <source>
        <dbReference type="Proteomes" id="UP000094526"/>
    </source>
</evidence>
<evidence type="ECO:0000256" key="4">
    <source>
        <dbReference type="ARBA" id="ARBA00022989"/>
    </source>
</evidence>
<evidence type="ECO:0000256" key="3">
    <source>
        <dbReference type="ARBA" id="ARBA00022692"/>
    </source>
</evidence>
<evidence type="ECO:0000256" key="6">
    <source>
        <dbReference type="SAM" id="MobiDB-lite"/>
    </source>
</evidence>
<feature type="compositionally biased region" description="Basic and acidic residues" evidence="6">
    <location>
        <begin position="1"/>
        <end position="10"/>
    </location>
</feature>
<organism evidence="9 10">
    <name type="scientific">Cladophialophora carrionii</name>
    <dbReference type="NCBI Taxonomy" id="86049"/>
    <lineage>
        <taxon>Eukaryota</taxon>
        <taxon>Fungi</taxon>
        <taxon>Dikarya</taxon>
        <taxon>Ascomycota</taxon>
        <taxon>Pezizomycotina</taxon>
        <taxon>Eurotiomycetes</taxon>
        <taxon>Chaetothyriomycetidae</taxon>
        <taxon>Chaetothyriales</taxon>
        <taxon>Herpotrichiellaceae</taxon>
        <taxon>Cladophialophora</taxon>
    </lineage>
</organism>
<dbReference type="eggNOG" id="KOG0255">
    <property type="taxonomic scope" value="Eukaryota"/>
</dbReference>
<sequence length="562" mass="60717">MTAFDYEPKEGIPIQDDAPTTVTTTTSSSSSGDDNTFADPDVIEWLPDDPENPYNWSASKKWTITAVGIMATFTTILNGTMITVAHAAINDEFHVSDDEFPNSYWPVTSWALGGALSGLVILPLMEDFGVRPAFLTTYVVFILFIIPQAVAKNFATLIVSRFFSGGCVSVLSNTAAALIGNIWEGDRARTIPMSLFVTLYLAGSSMGPVIAGIIFQTLGWRWISYMQIIWYAALFPIYVFFFQESRGTIILHRRAVKRRREEGHGHGHTSSGTHATTTTTTTLGPPKTSASLARKLARSTQRPLRMLFTEPVLFTFTLWSAFMVGTVYLFTQSVEQVFSSLYAWTASQAGYVQSAIVVGECVGWTGVLVSARLYFNSASRNVEVPGTPVPEARLYVSVVGSFVGVAGGMFVYGWTAWPSVPWIAPAIGLAMVGYGVEVVVLAIADYVVDAYAMYAGSAVAAVVLGENLFSAFLPLAAQAMYSRLGPRWASSLLGFLALGLSFAPVAILLWGSRLRQRSPFMKEAMVEKRRNVQAPTQSVPVPVQIARVSSNGGAGAGGVGVV</sequence>
<dbReference type="VEuPathDB" id="FungiDB:G647_02902"/>
<feature type="transmembrane region" description="Helical" evidence="7">
    <location>
        <begin position="132"/>
        <end position="150"/>
    </location>
</feature>
<feature type="transmembrane region" description="Helical" evidence="7">
    <location>
        <begin position="222"/>
        <end position="242"/>
    </location>
</feature>
<evidence type="ECO:0000259" key="8">
    <source>
        <dbReference type="PROSITE" id="PS50850"/>
    </source>
</evidence>
<dbReference type="SUPFAM" id="SSF103473">
    <property type="entry name" value="MFS general substrate transporter"/>
    <property type="match status" value="1"/>
</dbReference>
<comment type="caution">
    <text evidence="9">The sequence shown here is derived from an EMBL/GenBank/DDBJ whole genome shotgun (WGS) entry which is preliminary data.</text>
</comment>
<feature type="transmembrane region" description="Helical" evidence="7">
    <location>
        <begin position="312"/>
        <end position="331"/>
    </location>
</feature>
<evidence type="ECO:0000256" key="7">
    <source>
        <dbReference type="SAM" id="Phobius"/>
    </source>
</evidence>
<dbReference type="Gene3D" id="1.20.1250.20">
    <property type="entry name" value="MFS general substrate transporter like domains"/>
    <property type="match status" value="1"/>
</dbReference>